<feature type="transmembrane region" description="Helical" evidence="2">
    <location>
        <begin position="212"/>
        <end position="228"/>
    </location>
</feature>
<feature type="transmembrane region" description="Helical" evidence="2">
    <location>
        <begin position="183"/>
        <end position="200"/>
    </location>
</feature>
<gene>
    <name evidence="5" type="ORF">C5L28_000180</name>
    <name evidence="4" type="ORF">LPKJCM_00646</name>
</gene>
<evidence type="ECO:0000313" key="7">
    <source>
        <dbReference type="Proteomes" id="UP000294668"/>
    </source>
</evidence>
<evidence type="ECO:0000313" key="4">
    <source>
        <dbReference type="EMBL" id="GAW71565.1"/>
    </source>
</evidence>
<dbReference type="EMBL" id="PUFL01000072">
    <property type="protein sequence ID" value="TDG90127.1"/>
    <property type="molecule type" value="Genomic_DNA"/>
</dbReference>
<dbReference type="Pfam" id="PF02517">
    <property type="entry name" value="Rce1-like"/>
    <property type="match status" value="1"/>
</dbReference>
<feature type="transmembrane region" description="Helical" evidence="2">
    <location>
        <begin position="154"/>
        <end position="176"/>
    </location>
</feature>
<name>A0A224V9P1_9LACO</name>
<feature type="domain" description="CAAX prenyl protease 2/Lysostaphin resistance protein A-like" evidence="3">
    <location>
        <begin position="146"/>
        <end position="247"/>
    </location>
</feature>
<comment type="similarity">
    <text evidence="1">Belongs to the UPF0177 family.</text>
</comment>
<dbReference type="EMBL" id="BDGB01000039">
    <property type="protein sequence ID" value="GAW71565.1"/>
    <property type="molecule type" value="Genomic_DNA"/>
</dbReference>
<protein>
    <submittedName>
        <fullName evidence="4">Metal-dependent membrane protease</fullName>
    </submittedName>
</protein>
<dbReference type="InterPro" id="IPR003675">
    <property type="entry name" value="Rce1/LyrA-like_dom"/>
</dbReference>
<evidence type="ECO:0000256" key="2">
    <source>
        <dbReference type="SAM" id="Phobius"/>
    </source>
</evidence>
<dbReference type="AlphaFoldDB" id="A0A224V9P1"/>
<evidence type="ECO:0000256" key="1">
    <source>
        <dbReference type="ARBA" id="ARBA00009067"/>
    </source>
</evidence>
<dbReference type="Proteomes" id="UP000294668">
    <property type="component" value="Unassembled WGS sequence"/>
</dbReference>
<feature type="transmembrane region" description="Helical" evidence="2">
    <location>
        <begin position="115"/>
        <end position="134"/>
    </location>
</feature>
<sequence>MGRIGQPLPREYHIMSVHESSQTKFCFCSAVFLHTETGSQLMIKNKLSWGKEFWLAALFLILLMGIEFSVKGSGPLLRGGVRLLFALVVAGIIFYVLGTTKIFTRRIKLSTFAKIWGFIFGICIGGLFILLNILGHSAMMMQSNTWIADTLMALSAGIFEEFLCRGLLLSAFLSLFEKLKYQFTAAALASGIFFGLFHLMNLTSGQGLLETLQQAIYAFVIGAIFASIRLTTNSLVWVILIHALIDWQPGISVVHTVDTMTPWLIFSAVWGIILVIAVIFLVAFDSSYRHASELTTSP</sequence>
<evidence type="ECO:0000313" key="5">
    <source>
        <dbReference type="EMBL" id="TDG90127.1"/>
    </source>
</evidence>
<feature type="transmembrane region" description="Helical" evidence="2">
    <location>
        <begin position="82"/>
        <end position="103"/>
    </location>
</feature>
<reference evidence="5" key="3">
    <citation type="submission" date="2019-02" db="EMBL/GenBank/DDBJ databases">
        <authorList>
            <person name="Buron G."/>
            <person name="Chaylann A."/>
            <person name="Dolejs I."/>
            <person name="Forster J."/>
            <person name="Miks M.H."/>
        </authorList>
    </citation>
    <scope>NUCLEOTIDE SEQUENCE</scope>
    <source>
        <strain evidence="5">DSM 10551</strain>
    </source>
</reference>
<keyword evidence="2" id="KW-0472">Membrane</keyword>
<keyword evidence="7" id="KW-1185">Reference proteome</keyword>
<proteinExistence type="inferred from homology"/>
<reference evidence="4 6" key="1">
    <citation type="journal article" date="2017" name="Biosci Microbiota Food Health">
        <title>Genomic characterization reconfirms the taxonomic status of Lactobacillus parakefiri.</title>
        <authorList>
            <person name="Tanizawa Y."/>
            <person name="Kobayashi H."/>
            <person name="Kaminuma E."/>
            <person name="Sakamoto M."/>
            <person name="Ohkuma M."/>
            <person name="Nakamura Y."/>
            <person name="Arita M."/>
            <person name="Tohno M."/>
        </authorList>
    </citation>
    <scope>NUCLEOTIDE SEQUENCE [LARGE SCALE GENOMIC DNA]</scope>
    <source>
        <strain evidence="4 6">JCM 8573</strain>
    </source>
</reference>
<organism evidence="4 6">
    <name type="scientific">Lentilactobacillus parakefiri</name>
    <dbReference type="NCBI Taxonomy" id="152332"/>
    <lineage>
        <taxon>Bacteria</taxon>
        <taxon>Bacillati</taxon>
        <taxon>Bacillota</taxon>
        <taxon>Bacilli</taxon>
        <taxon>Lactobacillales</taxon>
        <taxon>Lactobacillaceae</taxon>
        <taxon>Lentilactobacillus</taxon>
    </lineage>
</organism>
<keyword evidence="4" id="KW-0645">Protease</keyword>
<dbReference type="GO" id="GO:0004175">
    <property type="term" value="F:endopeptidase activity"/>
    <property type="evidence" value="ECO:0007669"/>
    <property type="project" value="UniProtKB-ARBA"/>
</dbReference>
<reference evidence="5 7" key="2">
    <citation type="journal article" date="2019" name="Appl. Microbiol. Biotechnol.">
        <title>Uncovering carbohydrate metabolism through a genotype-phenotype association study of 56 lactic acid bacteria genomes.</title>
        <authorList>
            <person name="Buron-Moles G."/>
            <person name="Chailyan A."/>
            <person name="Dolejs I."/>
            <person name="Forster J."/>
            <person name="Miks M.H."/>
        </authorList>
    </citation>
    <scope>NUCLEOTIDE SEQUENCE [LARGE SCALE GENOMIC DNA]</scope>
    <source>
        <strain evidence="5 7">DSM 10551</strain>
    </source>
</reference>
<keyword evidence="4" id="KW-0378">Hydrolase</keyword>
<accession>A0A224V9P1</accession>
<evidence type="ECO:0000259" key="3">
    <source>
        <dbReference type="Pfam" id="PF02517"/>
    </source>
</evidence>
<dbReference type="Proteomes" id="UP000214739">
    <property type="component" value="Unassembled WGS sequence"/>
</dbReference>
<evidence type="ECO:0000313" key="6">
    <source>
        <dbReference type="Proteomes" id="UP000214739"/>
    </source>
</evidence>
<feature type="transmembrane region" description="Helical" evidence="2">
    <location>
        <begin position="263"/>
        <end position="284"/>
    </location>
</feature>
<keyword evidence="2" id="KW-1133">Transmembrane helix</keyword>
<dbReference type="GO" id="GO:0006508">
    <property type="term" value="P:proteolysis"/>
    <property type="evidence" value="ECO:0007669"/>
    <property type="project" value="UniProtKB-KW"/>
</dbReference>
<feature type="transmembrane region" description="Helical" evidence="2">
    <location>
        <begin position="53"/>
        <end position="70"/>
    </location>
</feature>
<comment type="caution">
    <text evidence="4">The sequence shown here is derived from an EMBL/GenBank/DDBJ whole genome shotgun (WGS) entry which is preliminary data.</text>
</comment>
<dbReference type="GO" id="GO:0080120">
    <property type="term" value="P:CAAX-box protein maturation"/>
    <property type="evidence" value="ECO:0007669"/>
    <property type="project" value="UniProtKB-ARBA"/>
</dbReference>
<keyword evidence="2" id="KW-0812">Transmembrane</keyword>